<organism evidence="1 2">
    <name type="scientific">Mycolicibacterium conceptionense</name>
    <dbReference type="NCBI Taxonomy" id="451644"/>
    <lineage>
        <taxon>Bacteria</taxon>
        <taxon>Bacillati</taxon>
        <taxon>Actinomycetota</taxon>
        <taxon>Actinomycetes</taxon>
        <taxon>Mycobacteriales</taxon>
        <taxon>Mycobacteriaceae</taxon>
        <taxon>Mycolicibacterium</taxon>
    </lineage>
</organism>
<name>A0A0U1D4W8_9MYCO</name>
<protein>
    <submittedName>
        <fullName evidence="1">Uncharacterized protein</fullName>
    </submittedName>
</protein>
<dbReference type="AlphaFoldDB" id="A0A0U1D4W8"/>
<gene>
    <name evidence="1" type="ORF">BN970_01362</name>
</gene>
<proteinExistence type="predicted"/>
<evidence type="ECO:0000313" key="1">
    <source>
        <dbReference type="EMBL" id="CQD07246.1"/>
    </source>
</evidence>
<dbReference type="EMBL" id="CTEF01000001">
    <property type="protein sequence ID" value="CQD07246.1"/>
    <property type="molecule type" value="Genomic_DNA"/>
</dbReference>
<evidence type="ECO:0000313" key="2">
    <source>
        <dbReference type="Proteomes" id="UP000182227"/>
    </source>
</evidence>
<sequence length="119" mass="13070">MIRALAIQNGLNEIPAEWKSIDTKWRSPVHLSRAAVADAGMKQLAAVPWLAETEVGLELLGLNEQQIDRAMSEKRRTSGREVMQTIQQTLQQKIAAATEQPPVINNAAIGQTEDVADAR</sequence>
<accession>A0A0U1D4W8</accession>
<reference evidence="1 2" key="1">
    <citation type="submission" date="2015-03" db="EMBL/GenBank/DDBJ databases">
        <authorList>
            <person name="Murphy D."/>
        </authorList>
    </citation>
    <scope>NUCLEOTIDE SEQUENCE [LARGE SCALE GENOMIC DNA]</scope>
    <source>
        <strain evidence="1 2">D16</strain>
    </source>
</reference>
<dbReference type="Proteomes" id="UP000182227">
    <property type="component" value="Unassembled WGS sequence"/>
</dbReference>